<protein>
    <submittedName>
        <fullName evidence="2">Uncharacterized protein</fullName>
    </submittedName>
</protein>
<evidence type="ECO:0000256" key="1">
    <source>
        <dbReference type="SAM" id="MobiDB-lite"/>
    </source>
</evidence>
<feature type="region of interest" description="Disordered" evidence="1">
    <location>
        <begin position="189"/>
        <end position="221"/>
    </location>
</feature>
<reference evidence="2" key="1">
    <citation type="journal article" date="2010" name="Science">
        <title>Plasticity of animal genome architecture unmasked by rapid evolution of a pelagic tunicate.</title>
        <authorList>
            <person name="Denoeud F."/>
            <person name="Henriet S."/>
            <person name="Mungpakdee S."/>
            <person name="Aury J.M."/>
            <person name="Da Silva C."/>
            <person name="Brinkmann H."/>
            <person name="Mikhaleva J."/>
            <person name="Olsen L.C."/>
            <person name="Jubin C."/>
            <person name="Canestro C."/>
            <person name="Bouquet J.M."/>
            <person name="Danks G."/>
            <person name="Poulain J."/>
            <person name="Campsteijn C."/>
            <person name="Adamski M."/>
            <person name="Cross I."/>
            <person name="Yadetie F."/>
            <person name="Muffato M."/>
            <person name="Louis A."/>
            <person name="Butcher S."/>
            <person name="Tsagkogeorga G."/>
            <person name="Konrad A."/>
            <person name="Singh S."/>
            <person name="Jensen M.F."/>
            <person name="Cong E.H."/>
            <person name="Eikeseth-Otteraa H."/>
            <person name="Noel B."/>
            <person name="Anthouard V."/>
            <person name="Porcel B.M."/>
            <person name="Kachouri-Lafond R."/>
            <person name="Nishino A."/>
            <person name="Ugolini M."/>
            <person name="Chourrout P."/>
            <person name="Nishida H."/>
            <person name="Aasland R."/>
            <person name="Huzurbazar S."/>
            <person name="Westhof E."/>
            <person name="Delsuc F."/>
            <person name="Lehrach H."/>
            <person name="Reinhardt R."/>
            <person name="Weissenbach J."/>
            <person name="Roy S.W."/>
            <person name="Artiguenave F."/>
            <person name="Postlethwait J.H."/>
            <person name="Manak J.R."/>
            <person name="Thompson E.M."/>
            <person name="Jaillon O."/>
            <person name="Du Pasquier L."/>
            <person name="Boudinot P."/>
            <person name="Liberles D.A."/>
            <person name="Volff J.N."/>
            <person name="Philippe H."/>
            <person name="Lenhard B."/>
            <person name="Roest Crollius H."/>
            <person name="Wincker P."/>
            <person name="Chourrout D."/>
        </authorList>
    </citation>
    <scope>NUCLEOTIDE SEQUENCE [LARGE SCALE GENOMIC DNA]</scope>
</reference>
<feature type="compositionally biased region" description="Basic and acidic residues" evidence="1">
    <location>
        <begin position="85"/>
        <end position="95"/>
    </location>
</feature>
<feature type="region of interest" description="Disordered" evidence="1">
    <location>
        <begin position="85"/>
        <end position="118"/>
    </location>
</feature>
<sequence>MKVIENVKEELERSSKTTKSKSIYHSTFVIKHADSKINGAGNDLIHTFEKQLEVVENMETDEVKANDSDSDCDPEDENMVARVKERLPGPAEKIDAYSNDAAAVESKSKPASRKSGPTFEPREVIEYLAGHYRNGESKETQLMAVKMYFKLKKLMYDFDEICDSSDDETTKAKTKSSLTSQLEMEAKMLQKTPKKMQKDNLDSVRDKDGEEKQVQASKKVK</sequence>
<name>E4XP14_OIKDI</name>
<proteinExistence type="predicted"/>
<dbReference type="Proteomes" id="UP000001307">
    <property type="component" value="Unassembled WGS sequence"/>
</dbReference>
<accession>E4XP14</accession>
<dbReference type="InParanoid" id="E4XP14"/>
<evidence type="ECO:0000313" key="2">
    <source>
        <dbReference type="EMBL" id="CBY11602.1"/>
    </source>
</evidence>
<dbReference type="EMBL" id="FN653088">
    <property type="protein sequence ID" value="CBY11602.1"/>
    <property type="molecule type" value="Genomic_DNA"/>
</dbReference>
<evidence type="ECO:0000313" key="3">
    <source>
        <dbReference type="Proteomes" id="UP000001307"/>
    </source>
</evidence>
<feature type="compositionally biased region" description="Basic and acidic residues" evidence="1">
    <location>
        <begin position="196"/>
        <end position="213"/>
    </location>
</feature>
<keyword evidence="3" id="KW-1185">Reference proteome</keyword>
<gene>
    <name evidence="2" type="ORF">GSOID_T00016773001</name>
</gene>
<dbReference type="AlphaFoldDB" id="E4XP14"/>
<organism evidence="2">
    <name type="scientific">Oikopleura dioica</name>
    <name type="common">Tunicate</name>
    <dbReference type="NCBI Taxonomy" id="34765"/>
    <lineage>
        <taxon>Eukaryota</taxon>
        <taxon>Metazoa</taxon>
        <taxon>Chordata</taxon>
        <taxon>Tunicata</taxon>
        <taxon>Appendicularia</taxon>
        <taxon>Copelata</taxon>
        <taxon>Oikopleuridae</taxon>
        <taxon>Oikopleura</taxon>
    </lineage>
</organism>